<keyword evidence="5" id="KW-1185">Reference proteome</keyword>
<dbReference type="Proteomes" id="UP000642070">
    <property type="component" value="Unassembled WGS sequence"/>
</dbReference>
<evidence type="ECO:0000259" key="2">
    <source>
        <dbReference type="Pfam" id="PF01909"/>
    </source>
</evidence>
<dbReference type="AlphaFoldDB" id="A0A917U382"/>
<dbReference type="RefSeq" id="WP_190253812.1">
    <property type="nucleotide sequence ID" value="NZ_BMPI01000036.1"/>
</dbReference>
<dbReference type="InterPro" id="IPR043519">
    <property type="entry name" value="NT_sf"/>
</dbReference>
<comment type="caution">
    <text evidence="4">The sequence shown here is derived from an EMBL/GenBank/DDBJ whole genome shotgun (WGS) entry which is preliminary data.</text>
</comment>
<name>A0A917U382_9ACTN</name>
<accession>A0A917U382</accession>
<dbReference type="SUPFAM" id="SSF81301">
    <property type="entry name" value="Nucleotidyltransferase"/>
    <property type="match status" value="1"/>
</dbReference>
<dbReference type="EMBL" id="BMPI01000036">
    <property type="protein sequence ID" value="GGM54418.1"/>
    <property type="molecule type" value="Genomic_DNA"/>
</dbReference>
<dbReference type="InterPro" id="IPR025184">
    <property type="entry name" value="AadA_C"/>
</dbReference>
<dbReference type="InterPro" id="IPR002934">
    <property type="entry name" value="Polymerase_NTP_transf_dom"/>
</dbReference>
<organism evidence="4 5">
    <name type="scientific">Dactylosporangium sucinum</name>
    <dbReference type="NCBI Taxonomy" id="1424081"/>
    <lineage>
        <taxon>Bacteria</taxon>
        <taxon>Bacillati</taxon>
        <taxon>Actinomycetota</taxon>
        <taxon>Actinomycetes</taxon>
        <taxon>Micromonosporales</taxon>
        <taxon>Micromonosporaceae</taxon>
        <taxon>Dactylosporangium</taxon>
    </lineage>
</organism>
<gene>
    <name evidence="4" type="ORF">GCM10007977_065040</name>
</gene>
<reference evidence="4" key="2">
    <citation type="submission" date="2020-09" db="EMBL/GenBank/DDBJ databases">
        <authorList>
            <person name="Sun Q."/>
            <person name="Ohkuma M."/>
        </authorList>
    </citation>
    <scope>NUCLEOTIDE SEQUENCE</scope>
    <source>
        <strain evidence="4">JCM 19831</strain>
    </source>
</reference>
<evidence type="ECO:0000313" key="5">
    <source>
        <dbReference type="Proteomes" id="UP000642070"/>
    </source>
</evidence>
<dbReference type="Pfam" id="PF01909">
    <property type="entry name" value="NTP_transf_2"/>
    <property type="match status" value="1"/>
</dbReference>
<reference evidence="4" key="1">
    <citation type="journal article" date="2014" name="Int. J. Syst. Evol. Microbiol.">
        <title>Complete genome sequence of Corynebacterium casei LMG S-19264T (=DSM 44701T), isolated from a smear-ripened cheese.</title>
        <authorList>
            <consortium name="US DOE Joint Genome Institute (JGI-PGF)"/>
            <person name="Walter F."/>
            <person name="Albersmeier A."/>
            <person name="Kalinowski J."/>
            <person name="Ruckert C."/>
        </authorList>
    </citation>
    <scope>NUCLEOTIDE SEQUENCE</scope>
    <source>
        <strain evidence="4">JCM 19831</strain>
    </source>
</reference>
<protein>
    <submittedName>
        <fullName evidence="4">Aminoglycoside nucleotidyltransferase ANT9</fullName>
    </submittedName>
</protein>
<dbReference type="Pfam" id="PF13427">
    <property type="entry name" value="AadA_C"/>
    <property type="match status" value="1"/>
</dbReference>
<keyword evidence="1" id="KW-0808">Transferase</keyword>
<evidence type="ECO:0000259" key="3">
    <source>
        <dbReference type="Pfam" id="PF13427"/>
    </source>
</evidence>
<sequence length="241" mass="24929">MEAALRAANDLALSVARLVEAPTLAVILHGSLATGDFLGGRSDLDLLAVVDGRLADAEAAALERLVRDAGTGGAGGVDLHVVTAEVAALPAPAPALELHVGRYPAGIEVTRDSPADADLLPELSVARATGRSLLGGEPAAVIGAVPAAWVRDRGRFWLERWSGLTDDDEYAAHMVLTACRIWRFGVEGVHCGKLPAAEWALARRPGLAAIPQAVRRYRDDPAAPVDPAGIAAVLAAAAREA</sequence>
<proteinExistence type="predicted"/>
<feature type="domain" description="Adenylyltransferase AadA C-terminal" evidence="3">
    <location>
        <begin position="144"/>
        <end position="219"/>
    </location>
</feature>
<evidence type="ECO:0000256" key="1">
    <source>
        <dbReference type="ARBA" id="ARBA00022679"/>
    </source>
</evidence>
<dbReference type="GO" id="GO:0016779">
    <property type="term" value="F:nucleotidyltransferase activity"/>
    <property type="evidence" value="ECO:0007669"/>
    <property type="project" value="InterPro"/>
</dbReference>
<feature type="domain" description="Polymerase nucleotidyl transferase" evidence="2">
    <location>
        <begin position="23"/>
        <end position="54"/>
    </location>
</feature>
<dbReference type="Gene3D" id="3.30.460.10">
    <property type="entry name" value="Beta Polymerase, domain 2"/>
    <property type="match status" value="1"/>
</dbReference>
<evidence type="ECO:0000313" key="4">
    <source>
        <dbReference type="EMBL" id="GGM54418.1"/>
    </source>
</evidence>